<dbReference type="SUPFAM" id="SSF53474">
    <property type="entry name" value="alpha/beta-Hydrolases"/>
    <property type="match status" value="1"/>
</dbReference>
<reference evidence="3 4" key="1">
    <citation type="submission" date="2023-03" db="EMBL/GenBank/DDBJ databases">
        <title>Novosphingobium cyanobacteriorum sp. nov., isolated from a eutrophic reservoir during the Microcystis bloom period.</title>
        <authorList>
            <person name="Kang M."/>
            <person name="Le V."/>
            <person name="Ko S.-R."/>
            <person name="Lee S.-A."/>
            <person name="Ahn C.-Y."/>
        </authorList>
    </citation>
    <scope>NUCLEOTIDE SEQUENCE [LARGE SCALE GENOMIC DNA]</scope>
    <source>
        <strain evidence="3 4">HBC54</strain>
    </source>
</reference>
<keyword evidence="4" id="KW-1185">Reference proteome</keyword>
<feature type="signal peptide" evidence="2">
    <location>
        <begin position="1"/>
        <end position="18"/>
    </location>
</feature>
<dbReference type="Proteomes" id="UP001222770">
    <property type="component" value="Unassembled WGS sequence"/>
</dbReference>
<dbReference type="InterPro" id="IPR001563">
    <property type="entry name" value="Peptidase_S10"/>
</dbReference>
<sequence>MRSLLPKTLLTASLIAVAAVPAIAEDAKPVEKSSEAKDHKDALKEDAEKAWPRPPVEEQASVSKGKVDTRSGTIAYTATAGTLTIRDDTGKPTASLFYTAYTRDGGGPNRPVSFFYNGGPGSSTVWLRMGSFGPVRVATDAPIYVAPSSYALKPNPDTLLDRTDLVFIDAVGTGWSRPLGDKTGKDFWGVDQDGEAFARAIIRYIDRNDRWQSPKVLFGESYGTLRNGVVAAKLEAHGLSLDGIVMLSTILNYGVEQPGYDMLPMTLVPTYAATAWYHNKIANRPASLPVFLDEVRAWVAGPYAAALAKGTAIEPAEFDATARQLAAYTGLSEAFVRRANLRIPLGQFQTELLREKGVATGRLDTRYLLDVADANATSPVEDPSDTAITGAYVAAFKTYVSKTLGFKTDMPYLLSAYNADDFDWDWSHKAPGAWDKQISPDTGIDLAYVMRVNPALKVLFLNGYYDAATQFYATEYDINHLMLTAPLRANITSKYYESGHMLYLNQQIMPQLHQDIASWYDSATKR</sequence>
<gene>
    <name evidence="3" type="ORF">POM99_12940</name>
</gene>
<evidence type="ECO:0000313" key="3">
    <source>
        <dbReference type="EMBL" id="MDF8334113.1"/>
    </source>
</evidence>
<dbReference type="InterPro" id="IPR029058">
    <property type="entry name" value="AB_hydrolase_fold"/>
</dbReference>
<accession>A0ABT6CLK4</accession>
<feature type="chain" id="PRO_5046548140" evidence="2">
    <location>
        <begin position="19"/>
        <end position="526"/>
    </location>
</feature>
<name>A0ABT6CLK4_9SPHN</name>
<dbReference type="RefSeq" id="WP_277278460.1">
    <property type="nucleotide sequence ID" value="NZ_JAROCY010000011.1"/>
</dbReference>
<protein>
    <submittedName>
        <fullName evidence="3">Peptidase S10</fullName>
    </submittedName>
</protein>
<evidence type="ECO:0000313" key="4">
    <source>
        <dbReference type="Proteomes" id="UP001222770"/>
    </source>
</evidence>
<comment type="caution">
    <text evidence="3">The sequence shown here is derived from an EMBL/GenBank/DDBJ whole genome shotgun (WGS) entry which is preliminary data.</text>
</comment>
<feature type="region of interest" description="Disordered" evidence="1">
    <location>
        <begin position="26"/>
        <end position="67"/>
    </location>
</feature>
<dbReference type="EMBL" id="JAROCY010000011">
    <property type="protein sequence ID" value="MDF8334113.1"/>
    <property type="molecule type" value="Genomic_DNA"/>
</dbReference>
<organism evidence="3 4">
    <name type="scientific">Novosphingobium cyanobacteriorum</name>
    <dbReference type="NCBI Taxonomy" id="3024215"/>
    <lineage>
        <taxon>Bacteria</taxon>
        <taxon>Pseudomonadati</taxon>
        <taxon>Pseudomonadota</taxon>
        <taxon>Alphaproteobacteria</taxon>
        <taxon>Sphingomonadales</taxon>
        <taxon>Sphingomonadaceae</taxon>
        <taxon>Novosphingobium</taxon>
    </lineage>
</organism>
<evidence type="ECO:0000256" key="2">
    <source>
        <dbReference type="SAM" id="SignalP"/>
    </source>
</evidence>
<feature type="compositionally biased region" description="Basic and acidic residues" evidence="1">
    <location>
        <begin position="26"/>
        <end position="51"/>
    </location>
</feature>
<dbReference type="Gene3D" id="3.40.50.1820">
    <property type="entry name" value="alpha/beta hydrolase"/>
    <property type="match status" value="1"/>
</dbReference>
<keyword evidence="2" id="KW-0732">Signal</keyword>
<dbReference type="Pfam" id="PF00450">
    <property type="entry name" value="Peptidase_S10"/>
    <property type="match status" value="1"/>
</dbReference>
<proteinExistence type="predicted"/>
<evidence type="ECO:0000256" key="1">
    <source>
        <dbReference type="SAM" id="MobiDB-lite"/>
    </source>
</evidence>